<name>A0A2I8VJM8_9EURY</name>
<dbReference type="Pfam" id="PF03176">
    <property type="entry name" value="MMPL"/>
    <property type="match status" value="2"/>
</dbReference>
<evidence type="ECO:0000256" key="6">
    <source>
        <dbReference type="ARBA" id="ARBA00023136"/>
    </source>
</evidence>
<sequence>MPAKLDYQRFIDAADGWITGRPGTVVLVFFVLTAGFAVGLPSVSTESGTEQFSEEVPAEQALQDVNDKFSDPFAPDEGSTQLIQREENVLSKQGLLRMLRVQERMADDPDMRVVSTESAARIVARQLDPSAATLEEEIDAVERATPSEIRVAVGTLARENPGFASLLSDDFNPTAAYASATVGIVRHEVPTGISSGSGQGGASPLEPIQLEAVYVADAAGGDIVVFGSGVISQEFGTVIGDSLLIVVPAAVFFIILFLVVAYRDLVDLVLGTLALGMAIIWTFGFMGFAGIAFSQILIAVPPLLLAVGIDFGIHAINRYREERLVEDDPVRAMRTTTDQLLVAFFIVTATTVIGFSSNLVSGLLPIREFGVVAAIGIVFTFLVFGVFLPALKLYTDDLRERYPIPTLSQSPIGSEGSSLGGVLSVGVSLAKRIPVLLLLVAVVSSGYAAYYASGIDTSFSQEQFLPPEETADFYDVLPEPFKPGEYTITATINFLEDNFESSEDDETVIFVEGPMERNSALESMWKAGEDPPDTFVRDGRHARETSIVTVILAYQERDPAFDALVARNDRNANGIPDQNLDEVYDYLFTSPARGQTLEYLTEDRRNARVVYAVKADESDADVTDDTRAVAERYRMGATATGSIVVFKAISDIIFESAIVSLGLAIAGTAAFLVFIYWVLEGRATLGIANLVPIVVTVAFVAGSMRYLGFSLNAFTATVLAMTIGLGIDYSVHLTHRYIDERELQPTVLSALSRTVYGTGGALLGSVLTTMFGIGVLVLSVFPAIGDFGLIAALSVFYAFVASLVVLPSALVVWERLFGAGGVDAATPGADRSGGVSGPTTTTD</sequence>
<evidence type="ECO:0000256" key="2">
    <source>
        <dbReference type="ARBA" id="ARBA00010157"/>
    </source>
</evidence>
<gene>
    <name evidence="9" type="ORF">C2R22_11220</name>
</gene>
<keyword evidence="3" id="KW-1003">Cell membrane</keyword>
<evidence type="ECO:0000256" key="5">
    <source>
        <dbReference type="ARBA" id="ARBA00022989"/>
    </source>
</evidence>
<feature type="domain" description="SSD" evidence="8">
    <location>
        <begin position="679"/>
        <end position="812"/>
    </location>
</feature>
<dbReference type="SUPFAM" id="SSF82866">
    <property type="entry name" value="Multidrug efflux transporter AcrB transmembrane domain"/>
    <property type="match status" value="2"/>
</dbReference>
<feature type="transmembrane region" description="Helical" evidence="7">
    <location>
        <begin position="686"/>
        <end position="707"/>
    </location>
</feature>
<dbReference type="Proteomes" id="UP000236584">
    <property type="component" value="Chromosome"/>
</dbReference>
<proteinExistence type="inferred from homology"/>
<comment type="subcellular location">
    <subcellularLocation>
        <location evidence="1">Cell membrane</location>
        <topology evidence="1">Multi-pass membrane protein</topology>
    </subcellularLocation>
</comment>
<dbReference type="EMBL" id="CP026309">
    <property type="protein sequence ID" value="AUV82147.1"/>
    <property type="molecule type" value="Genomic_DNA"/>
</dbReference>
<dbReference type="Gene3D" id="1.20.1640.10">
    <property type="entry name" value="Multidrug efflux transporter AcrB transmembrane domain"/>
    <property type="match status" value="2"/>
</dbReference>
<feature type="transmembrane region" description="Helical" evidence="7">
    <location>
        <begin position="268"/>
        <end position="293"/>
    </location>
</feature>
<reference evidence="9 10" key="1">
    <citation type="submission" date="2018-01" db="EMBL/GenBank/DDBJ databases">
        <title>Complete genome sequence of Salinigranum rubrum GX10T, an extremely halophilic archaeon isolated from a marine solar saltern.</title>
        <authorList>
            <person name="Han S."/>
        </authorList>
    </citation>
    <scope>NUCLEOTIDE SEQUENCE [LARGE SCALE GENOMIC DNA]</scope>
    <source>
        <strain evidence="9 10">GX10</strain>
    </source>
</reference>
<dbReference type="OrthoDB" id="42357at2157"/>
<protein>
    <submittedName>
        <fullName evidence="9">RND transporter</fullName>
    </submittedName>
</protein>
<keyword evidence="5 7" id="KW-1133">Transmembrane helix</keyword>
<dbReference type="PANTHER" id="PTHR33406:SF6">
    <property type="entry name" value="MEMBRANE PROTEIN YDGH-RELATED"/>
    <property type="match status" value="1"/>
</dbReference>
<evidence type="ECO:0000256" key="1">
    <source>
        <dbReference type="ARBA" id="ARBA00004651"/>
    </source>
</evidence>
<evidence type="ECO:0000256" key="3">
    <source>
        <dbReference type="ARBA" id="ARBA00022475"/>
    </source>
</evidence>
<dbReference type="InterPro" id="IPR050545">
    <property type="entry name" value="Mycobact_MmpL"/>
</dbReference>
<dbReference type="AlphaFoldDB" id="A0A2I8VJM8"/>
<feature type="transmembrane region" description="Helical" evidence="7">
    <location>
        <begin position="755"/>
        <end position="781"/>
    </location>
</feature>
<feature type="transmembrane region" description="Helical" evidence="7">
    <location>
        <begin position="787"/>
        <end position="813"/>
    </location>
</feature>
<dbReference type="InterPro" id="IPR000731">
    <property type="entry name" value="SSD"/>
</dbReference>
<feature type="transmembrane region" description="Helical" evidence="7">
    <location>
        <begin position="340"/>
        <end position="363"/>
    </location>
</feature>
<feature type="transmembrane region" description="Helical" evidence="7">
    <location>
        <begin position="713"/>
        <end position="734"/>
    </location>
</feature>
<evidence type="ECO:0000313" key="10">
    <source>
        <dbReference type="Proteomes" id="UP000236584"/>
    </source>
</evidence>
<dbReference type="PANTHER" id="PTHR33406">
    <property type="entry name" value="MEMBRANE PROTEIN MJ1562-RELATED"/>
    <property type="match status" value="1"/>
</dbReference>
<keyword evidence="10" id="KW-1185">Reference proteome</keyword>
<comment type="similarity">
    <text evidence="2">Belongs to the resistance-nodulation-cell division (RND) (TC 2.A.6) family. MmpL subfamily.</text>
</comment>
<keyword evidence="6 7" id="KW-0472">Membrane</keyword>
<dbReference type="GO" id="GO:0005886">
    <property type="term" value="C:plasma membrane"/>
    <property type="evidence" value="ECO:0007669"/>
    <property type="project" value="UniProtKB-SubCell"/>
</dbReference>
<feature type="transmembrane region" description="Helical" evidence="7">
    <location>
        <begin position="657"/>
        <end position="679"/>
    </location>
</feature>
<dbReference type="GeneID" id="35592669"/>
<feature type="transmembrane region" description="Helical" evidence="7">
    <location>
        <begin position="299"/>
        <end position="319"/>
    </location>
</feature>
<feature type="domain" description="SSD" evidence="8">
    <location>
        <begin position="269"/>
        <end position="394"/>
    </location>
</feature>
<evidence type="ECO:0000256" key="7">
    <source>
        <dbReference type="SAM" id="Phobius"/>
    </source>
</evidence>
<evidence type="ECO:0000256" key="4">
    <source>
        <dbReference type="ARBA" id="ARBA00022692"/>
    </source>
</evidence>
<dbReference type="InterPro" id="IPR004869">
    <property type="entry name" value="MMPL_dom"/>
</dbReference>
<organism evidence="9 10">
    <name type="scientific">Salinigranum rubrum</name>
    <dbReference type="NCBI Taxonomy" id="755307"/>
    <lineage>
        <taxon>Archaea</taxon>
        <taxon>Methanobacteriati</taxon>
        <taxon>Methanobacteriota</taxon>
        <taxon>Stenosarchaea group</taxon>
        <taxon>Halobacteria</taxon>
        <taxon>Halobacteriales</taxon>
        <taxon>Haloferacaceae</taxon>
        <taxon>Salinigranum</taxon>
    </lineage>
</organism>
<dbReference type="RefSeq" id="WP_103425836.1">
    <property type="nucleotide sequence ID" value="NZ_CP026309.1"/>
</dbReference>
<feature type="transmembrane region" description="Helical" evidence="7">
    <location>
        <begin position="242"/>
        <end position="261"/>
    </location>
</feature>
<feature type="transmembrane region" description="Helical" evidence="7">
    <location>
        <begin position="433"/>
        <end position="452"/>
    </location>
</feature>
<evidence type="ECO:0000313" key="9">
    <source>
        <dbReference type="EMBL" id="AUV82147.1"/>
    </source>
</evidence>
<dbReference type="KEGG" id="srub:C2R22_11220"/>
<evidence type="ECO:0000259" key="8">
    <source>
        <dbReference type="PROSITE" id="PS50156"/>
    </source>
</evidence>
<keyword evidence="4 7" id="KW-0812">Transmembrane</keyword>
<dbReference type="PROSITE" id="PS50156">
    <property type="entry name" value="SSD"/>
    <property type="match status" value="2"/>
</dbReference>
<accession>A0A2I8VJM8</accession>
<feature type="transmembrane region" description="Helical" evidence="7">
    <location>
        <begin position="369"/>
        <end position="391"/>
    </location>
</feature>